<dbReference type="PIRSF" id="PIRSF036492">
    <property type="entry name" value="ALDH"/>
    <property type="match status" value="1"/>
</dbReference>
<evidence type="ECO:0000256" key="4">
    <source>
        <dbReference type="PIRNR" id="PIRNR036492"/>
    </source>
</evidence>
<dbReference type="CDD" id="cd07087">
    <property type="entry name" value="ALDH_F3-13-14_CALDH-like"/>
    <property type="match status" value="1"/>
</dbReference>
<dbReference type="PROSITE" id="PS00687">
    <property type="entry name" value="ALDEHYDE_DEHYDR_GLU"/>
    <property type="match status" value="1"/>
</dbReference>
<keyword evidence="8" id="KW-0472">Membrane</keyword>
<protein>
    <recommendedName>
        <fullName evidence="4">Aldehyde dehydrogenase</fullName>
    </recommendedName>
</protein>
<dbReference type="Proteomes" id="UP000019132">
    <property type="component" value="Unassembled WGS sequence"/>
</dbReference>
<dbReference type="OMA" id="PCIQGQV"/>
<dbReference type="PANTHER" id="PTHR43570">
    <property type="entry name" value="ALDEHYDE DEHYDROGENASE"/>
    <property type="match status" value="1"/>
</dbReference>
<dbReference type="InterPro" id="IPR016162">
    <property type="entry name" value="Ald_DH_N"/>
</dbReference>
<keyword evidence="8" id="KW-0812">Transmembrane</keyword>
<reference evidence="11" key="1">
    <citation type="journal article" date="2010" name="Genome Biol.">
        <title>Genome sequence of the necrotrophic plant pathogen Pythium ultimum reveals original pathogenicity mechanisms and effector repertoire.</title>
        <authorList>
            <person name="Levesque C.A."/>
            <person name="Brouwer H."/>
            <person name="Cano L."/>
            <person name="Hamilton J.P."/>
            <person name="Holt C."/>
            <person name="Huitema E."/>
            <person name="Raffaele S."/>
            <person name="Robideau G.P."/>
            <person name="Thines M."/>
            <person name="Win J."/>
            <person name="Zerillo M.M."/>
            <person name="Beakes G.W."/>
            <person name="Boore J.L."/>
            <person name="Busam D."/>
            <person name="Dumas B."/>
            <person name="Ferriera S."/>
            <person name="Fuerstenberg S.I."/>
            <person name="Gachon C.M."/>
            <person name="Gaulin E."/>
            <person name="Govers F."/>
            <person name="Grenville-Briggs L."/>
            <person name="Horner N."/>
            <person name="Hostetler J."/>
            <person name="Jiang R.H."/>
            <person name="Johnson J."/>
            <person name="Krajaejun T."/>
            <person name="Lin H."/>
            <person name="Meijer H.J."/>
            <person name="Moore B."/>
            <person name="Morris P."/>
            <person name="Phuntmart V."/>
            <person name="Puiu D."/>
            <person name="Shetty J."/>
            <person name="Stajich J.E."/>
            <person name="Tripathy S."/>
            <person name="Wawra S."/>
            <person name="van West P."/>
            <person name="Whitty B.R."/>
            <person name="Coutinho P.M."/>
            <person name="Henrissat B."/>
            <person name="Martin F."/>
            <person name="Thomas P.D."/>
            <person name="Tyler B.M."/>
            <person name="De Vries R.P."/>
            <person name="Kamoun S."/>
            <person name="Yandell M."/>
            <person name="Tisserat N."/>
            <person name="Buell C.R."/>
        </authorList>
    </citation>
    <scope>NUCLEOTIDE SEQUENCE</scope>
    <source>
        <strain evidence="11">DAOM:BR144</strain>
    </source>
</reference>
<dbReference type="HOGENOM" id="CLU_005391_3_0_1"/>
<dbReference type="VEuPathDB" id="FungiDB:PYU1_G009243"/>
<feature type="transmembrane region" description="Helical" evidence="8">
    <location>
        <begin position="517"/>
        <end position="537"/>
    </location>
</feature>
<evidence type="ECO:0000256" key="6">
    <source>
        <dbReference type="PROSITE-ProRule" id="PRU10007"/>
    </source>
</evidence>
<evidence type="ECO:0000313" key="10">
    <source>
        <dbReference type="EnsemblProtists" id="PYU1_T009261"/>
    </source>
</evidence>
<comment type="similarity">
    <text evidence="1 4 7">Belongs to the aldehyde dehydrogenase family.</text>
</comment>
<dbReference type="InterPro" id="IPR012394">
    <property type="entry name" value="Aldehyde_DH_NAD(P)"/>
</dbReference>
<accession>K3WWB3</accession>
<evidence type="ECO:0000259" key="9">
    <source>
        <dbReference type="Pfam" id="PF00171"/>
    </source>
</evidence>
<keyword evidence="2 4" id="KW-0560">Oxidoreductase</keyword>
<evidence type="ECO:0000256" key="2">
    <source>
        <dbReference type="ARBA" id="ARBA00023002"/>
    </source>
</evidence>
<dbReference type="Gene3D" id="3.40.605.10">
    <property type="entry name" value="Aldehyde Dehydrogenase, Chain A, domain 1"/>
    <property type="match status" value="1"/>
</dbReference>
<reference evidence="10" key="3">
    <citation type="submission" date="2015-02" db="UniProtKB">
        <authorList>
            <consortium name="EnsemblProtists"/>
        </authorList>
    </citation>
    <scope>IDENTIFICATION</scope>
    <source>
        <strain evidence="10">DAOM BR144</strain>
    </source>
</reference>
<dbReference type="EMBL" id="GL376632">
    <property type="status" value="NOT_ANNOTATED_CDS"/>
    <property type="molecule type" value="Genomic_DNA"/>
</dbReference>
<evidence type="ECO:0000256" key="1">
    <source>
        <dbReference type="ARBA" id="ARBA00009986"/>
    </source>
</evidence>
<dbReference type="EnsemblProtists" id="PYU1_T009261">
    <property type="protein sequence ID" value="PYU1_T009261"/>
    <property type="gene ID" value="PYU1_G009243"/>
</dbReference>
<name>K3WWB3_GLOUD</name>
<dbReference type="FunFam" id="3.40.309.10:FF:000003">
    <property type="entry name" value="Aldehyde dehydrogenase"/>
    <property type="match status" value="1"/>
</dbReference>
<feature type="domain" description="Aldehyde dehydrogenase" evidence="9">
    <location>
        <begin position="34"/>
        <end position="477"/>
    </location>
</feature>
<reference evidence="11" key="2">
    <citation type="submission" date="2010-04" db="EMBL/GenBank/DDBJ databases">
        <authorList>
            <person name="Buell R."/>
            <person name="Hamilton J."/>
            <person name="Hostetler J."/>
        </authorList>
    </citation>
    <scope>NUCLEOTIDE SEQUENCE [LARGE SCALE GENOMIC DNA]</scope>
    <source>
        <strain evidence="11">DAOM:BR144</strain>
    </source>
</reference>
<dbReference type="AlphaFoldDB" id="K3WWB3"/>
<evidence type="ECO:0000313" key="11">
    <source>
        <dbReference type="Proteomes" id="UP000019132"/>
    </source>
</evidence>
<organism evidence="10 11">
    <name type="scientific">Globisporangium ultimum (strain ATCC 200006 / CBS 805.95 / DAOM BR144)</name>
    <name type="common">Pythium ultimum</name>
    <dbReference type="NCBI Taxonomy" id="431595"/>
    <lineage>
        <taxon>Eukaryota</taxon>
        <taxon>Sar</taxon>
        <taxon>Stramenopiles</taxon>
        <taxon>Oomycota</taxon>
        <taxon>Peronosporomycetes</taxon>
        <taxon>Pythiales</taxon>
        <taxon>Pythiaceae</taxon>
        <taxon>Globisporangium</taxon>
    </lineage>
</organism>
<dbReference type="Gene3D" id="3.40.309.10">
    <property type="entry name" value="Aldehyde Dehydrogenase, Chain A, domain 2"/>
    <property type="match status" value="1"/>
</dbReference>
<dbReference type="PANTHER" id="PTHR43570:SF16">
    <property type="entry name" value="ALDEHYDE DEHYDROGENASE TYPE III, ISOFORM Q"/>
    <property type="match status" value="1"/>
</dbReference>
<dbReference type="GO" id="GO:0005737">
    <property type="term" value="C:cytoplasm"/>
    <property type="evidence" value="ECO:0007669"/>
    <property type="project" value="TreeGrafter"/>
</dbReference>
<feature type="active site" evidence="5">
    <location>
        <position position="286"/>
    </location>
</feature>
<dbReference type="STRING" id="431595.K3WWB3"/>
<evidence type="ECO:0000256" key="8">
    <source>
        <dbReference type="SAM" id="Phobius"/>
    </source>
</evidence>
<dbReference type="InterPro" id="IPR016163">
    <property type="entry name" value="Ald_DH_C"/>
</dbReference>
<dbReference type="FunFam" id="3.40.605.10:FF:000004">
    <property type="entry name" value="Aldehyde dehydrogenase"/>
    <property type="match status" value="1"/>
</dbReference>
<dbReference type="GO" id="GO:0006081">
    <property type="term" value="P:aldehyde metabolic process"/>
    <property type="evidence" value="ECO:0007669"/>
    <property type="project" value="InterPro"/>
</dbReference>
<keyword evidence="11" id="KW-1185">Reference proteome</keyword>
<dbReference type="InterPro" id="IPR015590">
    <property type="entry name" value="Aldehyde_DH_dom"/>
</dbReference>
<dbReference type="Pfam" id="PF00171">
    <property type="entry name" value="Aldedh"/>
    <property type="match status" value="1"/>
</dbReference>
<feature type="active site" evidence="5 6">
    <location>
        <position position="252"/>
    </location>
</feature>
<dbReference type="GO" id="GO:0004029">
    <property type="term" value="F:aldehyde dehydrogenase (NAD+) activity"/>
    <property type="evidence" value="ECO:0007669"/>
    <property type="project" value="TreeGrafter"/>
</dbReference>
<dbReference type="InterPro" id="IPR029510">
    <property type="entry name" value="Ald_DH_CS_GLU"/>
</dbReference>
<dbReference type="eggNOG" id="KOG2456">
    <property type="taxonomic scope" value="Eukaryota"/>
</dbReference>
<dbReference type="SUPFAM" id="SSF53720">
    <property type="entry name" value="ALDH-like"/>
    <property type="match status" value="1"/>
</dbReference>
<sequence length="538" mass="59486">MSEASGTTYVALQDKTTAPTTENAIDMYGSMASAPLPDVSKQDIAATVTHLREHFDTGATQDVRVRKQLLRQLQTMMREGEALMKDAMWKDLHKHPSESLVCELALVNNEIQDFIDYVDDWTAPEFRLSNIANLPGLSYVHREPLGVVCVIGTWNYPVNLLLTPLVAALAAGNCVLLRLPGDDTTRHLNNVLIALLDKYMDNRYVRYVYGGVEETKAMLREKYDLIFATGGCFLGKIVARAAAETLTPTVLELGGKSPVIVDETCDIALAARRITWGAFTNAGQTCVRPDYVLVDAKVGDRLVQALEATIASFYGRDPKQSECYGRIVNSRMFERLHRLVDQDRTSITFGGDSDAHERYIGPTLLNFKTDFARFKASATMADEIFGPLLPIFYYEAGNLSVPIKFIKDGEKPLALYLFSTSGANKQRVIKQTSAGSMVVNDVMVQLSNGHVPFGGVGNSGMGAYHGRHGLEAFSHRKPVIYKYSLLDLSARYAPYTPGGDRIMRIVQYPYSRNVFRALKLVGFAIFVLIVALIINAAV</sequence>
<evidence type="ECO:0000256" key="3">
    <source>
        <dbReference type="ARBA" id="ARBA00023027"/>
    </source>
</evidence>
<evidence type="ECO:0000256" key="7">
    <source>
        <dbReference type="RuleBase" id="RU003345"/>
    </source>
</evidence>
<dbReference type="InParanoid" id="K3WWB3"/>
<keyword evidence="8" id="KW-1133">Transmembrane helix</keyword>
<keyword evidence="3" id="KW-0520">NAD</keyword>
<dbReference type="InterPro" id="IPR016161">
    <property type="entry name" value="Ald_DH/histidinol_DH"/>
</dbReference>
<evidence type="ECO:0000256" key="5">
    <source>
        <dbReference type="PIRSR" id="PIRSR036492-1"/>
    </source>
</evidence>
<proteinExistence type="inferred from homology"/>